<dbReference type="Proteomes" id="UP001056120">
    <property type="component" value="Linkage Group LG08"/>
</dbReference>
<proteinExistence type="predicted"/>
<comment type="caution">
    <text evidence="1">The sequence shown here is derived from an EMBL/GenBank/DDBJ whole genome shotgun (WGS) entry which is preliminary data.</text>
</comment>
<protein>
    <submittedName>
        <fullName evidence="1">Uncharacterized protein</fullName>
    </submittedName>
</protein>
<gene>
    <name evidence="1" type="ORF">L1987_23187</name>
</gene>
<evidence type="ECO:0000313" key="2">
    <source>
        <dbReference type="Proteomes" id="UP001056120"/>
    </source>
</evidence>
<evidence type="ECO:0000313" key="1">
    <source>
        <dbReference type="EMBL" id="KAI3807262.1"/>
    </source>
</evidence>
<dbReference type="EMBL" id="CM042025">
    <property type="protein sequence ID" value="KAI3807262.1"/>
    <property type="molecule type" value="Genomic_DNA"/>
</dbReference>
<organism evidence="1 2">
    <name type="scientific">Smallanthus sonchifolius</name>
    <dbReference type="NCBI Taxonomy" id="185202"/>
    <lineage>
        <taxon>Eukaryota</taxon>
        <taxon>Viridiplantae</taxon>
        <taxon>Streptophyta</taxon>
        <taxon>Embryophyta</taxon>
        <taxon>Tracheophyta</taxon>
        <taxon>Spermatophyta</taxon>
        <taxon>Magnoliopsida</taxon>
        <taxon>eudicotyledons</taxon>
        <taxon>Gunneridae</taxon>
        <taxon>Pentapetalae</taxon>
        <taxon>asterids</taxon>
        <taxon>campanulids</taxon>
        <taxon>Asterales</taxon>
        <taxon>Asteraceae</taxon>
        <taxon>Asteroideae</taxon>
        <taxon>Heliantheae alliance</taxon>
        <taxon>Millerieae</taxon>
        <taxon>Smallanthus</taxon>
    </lineage>
</organism>
<reference evidence="2" key="1">
    <citation type="journal article" date="2022" name="Mol. Ecol. Resour.">
        <title>The genomes of chicory, endive, great burdock and yacon provide insights into Asteraceae palaeo-polyploidization history and plant inulin production.</title>
        <authorList>
            <person name="Fan W."/>
            <person name="Wang S."/>
            <person name="Wang H."/>
            <person name="Wang A."/>
            <person name="Jiang F."/>
            <person name="Liu H."/>
            <person name="Zhao H."/>
            <person name="Xu D."/>
            <person name="Zhang Y."/>
        </authorList>
    </citation>
    <scope>NUCLEOTIDE SEQUENCE [LARGE SCALE GENOMIC DNA]</scope>
    <source>
        <strain evidence="2">cv. Yunnan</strain>
    </source>
</reference>
<sequence length="105" mass="12426">MSNHLICLEKHIFFAVVLNRLLVIPSAKVDYEFNRVLDIDHIKKCFIREVVVTFEEFAKNDDHVKKLKVIGVTMNMLKTVWMEDVKKPTYRTFTAKADEVMPERR</sequence>
<keyword evidence="2" id="KW-1185">Reference proteome</keyword>
<name>A0ACB9IGR9_9ASTR</name>
<reference evidence="1 2" key="2">
    <citation type="journal article" date="2022" name="Mol. Ecol. Resour.">
        <title>The genomes of chicory, endive, great burdock and yacon provide insights into Asteraceae paleo-polyploidization history and plant inulin production.</title>
        <authorList>
            <person name="Fan W."/>
            <person name="Wang S."/>
            <person name="Wang H."/>
            <person name="Wang A."/>
            <person name="Jiang F."/>
            <person name="Liu H."/>
            <person name="Zhao H."/>
            <person name="Xu D."/>
            <person name="Zhang Y."/>
        </authorList>
    </citation>
    <scope>NUCLEOTIDE SEQUENCE [LARGE SCALE GENOMIC DNA]</scope>
    <source>
        <strain evidence="2">cv. Yunnan</strain>
        <tissue evidence="1">Leaves</tissue>
    </source>
</reference>
<accession>A0ACB9IGR9</accession>